<reference evidence="1" key="1">
    <citation type="journal article" date="2020" name="Nature">
        <title>Giant virus diversity and host interactions through global metagenomics.</title>
        <authorList>
            <person name="Schulz F."/>
            <person name="Roux S."/>
            <person name="Paez-Espino D."/>
            <person name="Jungbluth S."/>
            <person name="Walsh D.A."/>
            <person name="Denef V.J."/>
            <person name="McMahon K.D."/>
            <person name="Konstantinidis K.T."/>
            <person name="Eloe-Fadrosh E.A."/>
            <person name="Kyrpides N.C."/>
            <person name="Woyke T."/>
        </authorList>
    </citation>
    <scope>NUCLEOTIDE SEQUENCE</scope>
    <source>
        <strain evidence="1">GVMAG-S-1021933-23</strain>
    </source>
</reference>
<sequence length="67" mass="7988">MSATIGMGWIIKNKQDVEFLREIFDRTGEFFENVKYSLLYLNGQITKLQGKEVLLRPKCRLKKEQFF</sequence>
<accession>A0A6C0AFD8</accession>
<dbReference type="AlphaFoldDB" id="A0A6C0AFD8"/>
<name>A0A6C0AFD8_9ZZZZ</name>
<evidence type="ECO:0000313" key="1">
    <source>
        <dbReference type="EMBL" id="QHS78478.1"/>
    </source>
</evidence>
<organism evidence="1">
    <name type="scientific">viral metagenome</name>
    <dbReference type="NCBI Taxonomy" id="1070528"/>
    <lineage>
        <taxon>unclassified sequences</taxon>
        <taxon>metagenomes</taxon>
        <taxon>organismal metagenomes</taxon>
    </lineage>
</organism>
<dbReference type="EMBL" id="MN740597">
    <property type="protein sequence ID" value="QHS78478.1"/>
    <property type="molecule type" value="Genomic_DNA"/>
</dbReference>
<protein>
    <submittedName>
        <fullName evidence="1">Uncharacterized protein</fullName>
    </submittedName>
</protein>
<proteinExistence type="predicted"/>